<dbReference type="CDD" id="cd01335">
    <property type="entry name" value="Radical_SAM"/>
    <property type="match status" value="1"/>
</dbReference>
<evidence type="ECO:0000256" key="8">
    <source>
        <dbReference type="ARBA" id="ARBA00023014"/>
    </source>
</evidence>
<dbReference type="SUPFAM" id="SSF102114">
    <property type="entry name" value="Radical SAM enzymes"/>
    <property type="match status" value="1"/>
</dbReference>
<dbReference type="Gene3D" id="3.20.20.70">
    <property type="entry name" value="Aldolase class I"/>
    <property type="match status" value="1"/>
</dbReference>
<evidence type="ECO:0000256" key="13">
    <source>
        <dbReference type="SAM" id="MobiDB-lite"/>
    </source>
</evidence>
<evidence type="ECO:0000256" key="6">
    <source>
        <dbReference type="ARBA" id="ARBA00022741"/>
    </source>
</evidence>
<feature type="region of interest" description="Disordered" evidence="13">
    <location>
        <begin position="317"/>
        <end position="338"/>
    </location>
</feature>
<keyword evidence="7" id="KW-0408">Iron</keyword>
<dbReference type="SFLD" id="SFLDG01386">
    <property type="entry name" value="main_SPASM_domain-containing"/>
    <property type="match status" value="1"/>
</dbReference>
<dbReference type="GO" id="GO:0061798">
    <property type="term" value="F:GTP 3',8'-cyclase activity"/>
    <property type="evidence" value="ECO:0007669"/>
    <property type="project" value="UniProtKB-EC"/>
</dbReference>
<dbReference type="GO" id="GO:0051539">
    <property type="term" value="F:4 iron, 4 sulfur cluster binding"/>
    <property type="evidence" value="ECO:0007669"/>
    <property type="project" value="UniProtKB-KW"/>
</dbReference>
<dbReference type="PROSITE" id="PS01305">
    <property type="entry name" value="MOAA_NIFB_PQQE"/>
    <property type="match status" value="1"/>
</dbReference>
<dbReference type="GO" id="GO:0006777">
    <property type="term" value="P:Mo-molybdopterin cofactor biosynthetic process"/>
    <property type="evidence" value="ECO:0007669"/>
    <property type="project" value="UniProtKB-KW"/>
</dbReference>
<dbReference type="InterPro" id="IPR050105">
    <property type="entry name" value="MoCo_biosynth_MoaA/MoaC"/>
</dbReference>
<dbReference type="InterPro" id="IPR040064">
    <property type="entry name" value="MoaA-like"/>
</dbReference>
<keyword evidence="11" id="KW-0456">Lyase</keyword>
<dbReference type="SFLD" id="SFLDG01383">
    <property type="entry name" value="cyclic_pyranopterin_phosphate"/>
    <property type="match status" value="1"/>
</dbReference>
<dbReference type="InterPro" id="IPR006638">
    <property type="entry name" value="Elp3/MiaA/NifB-like_rSAM"/>
</dbReference>
<dbReference type="InterPro" id="IPR058240">
    <property type="entry name" value="rSAM_sf"/>
</dbReference>
<dbReference type="PANTHER" id="PTHR22960:SF0">
    <property type="entry name" value="MOLYBDENUM COFACTOR BIOSYNTHESIS PROTEIN 1"/>
    <property type="match status" value="1"/>
</dbReference>
<evidence type="ECO:0000256" key="4">
    <source>
        <dbReference type="ARBA" id="ARBA00022691"/>
    </source>
</evidence>
<reference evidence="15" key="1">
    <citation type="journal article" date="2015" name="Nature">
        <title>Complex archaea that bridge the gap between prokaryotes and eukaryotes.</title>
        <authorList>
            <person name="Spang A."/>
            <person name="Saw J.H."/>
            <person name="Jorgensen S.L."/>
            <person name="Zaremba-Niedzwiedzka K."/>
            <person name="Martijn J."/>
            <person name="Lind A.E."/>
            <person name="van Eijk R."/>
            <person name="Schleper C."/>
            <person name="Guy L."/>
            <person name="Ettema T.J."/>
        </authorList>
    </citation>
    <scope>NUCLEOTIDE SEQUENCE</scope>
</reference>
<dbReference type="CDD" id="cd21117">
    <property type="entry name" value="Twitch_MoaA"/>
    <property type="match status" value="1"/>
</dbReference>
<comment type="cofactor">
    <cofactor evidence="1">
        <name>[4Fe-4S] cluster</name>
        <dbReference type="ChEBI" id="CHEBI:49883"/>
    </cofactor>
</comment>
<dbReference type="InterPro" id="IPR000385">
    <property type="entry name" value="MoaA_NifB_PqqE_Fe-S-bd_CS"/>
</dbReference>
<keyword evidence="8" id="KW-0411">Iron-sulfur</keyword>
<evidence type="ECO:0000256" key="10">
    <source>
        <dbReference type="ARBA" id="ARBA00023150"/>
    </source>
</evidence>
<evidence type="ECO:0000259" key="14">
    <source>
        <dbReference type="PROSITE" id="PS51918"/>
    </source>
</evidence>
<feature type="domain" description="Radical SAM core" evidence="14">
    <location>
        <begin position="15"/>
        <end position="233"/>
    </location>
</feature>
<keyword evidence="10" id="KW-0501">Molybdenum cofactor biosynthesis</keyword>
<feature type="compositionally biased region" description="Polar residues" evidence="13">
    <location>
        <begin position="328"/>
        <end position="338"/>
    </location>
</feature>
<dbReference type="NCBIfam" id="TIGR02666">
    <property type="entry name" value="moaA"/>
    <property type="match status" value="1"/>
</dbReference>
<name>A0A0F8Y575_9ZZZZ</name>
<comment type="catalytic activity">
    <reaction evidence="12">
        <text>GTP + AH2 + S-adenosyl-L-methionine = (8S)-3',8-cyclo-7,8-dihydroguanosine 5'-triphosphate + 5'-deoxyadenosine + L-methionine + A + H(+)</text>
        <dbReference type="Rhea" id="RHEA:49576"/>
        <dbReference type="ChEBI" id="CHEBI:13193"/>
        <dbReference type="ChEBI" id="CHEBI:15378"/>
        <dbReference type="ChEBI" id="CHEBI:17319"/>
        <dbReference type="ChEBI" id="CHEBI:17499"/>
        <dbReference type="ChEBI" id="CHEBI:37565"/>
        <dbReference type="ChEBI" id="CHEBI:57844"/>
        <dbReference type="ChEBI" id="CHEBI:59789"/>
        <dbReference type="ChEBI" id="CHEBI:131766"/>
        <dbReference type="EC" id="4.1.99.22"/>
    </reaction>
</comment>
<dbReference type="SFLD" id="SFLDS00029">
    <property type="entry name" value="Radical_SAM"/>
    <property type="match status" value="1"/>
</dbReference>
<keyword evidence="3" id="KW-0004">4Fe-4S</keyword>
<proteinExistence type="predicted"/>
<dbReference type="UniPathway" id="UPA00344"/>
<evidence type="ECO:0000256" key="9">
    <source>
        <dbReference type="ARBA" id="ARBA00023134"/>
    </source>
</evidence>
<evidence type="ECO:0000256" key="7">
    <source>
        <dbReference type="ARBA" id="ARBA00023004"/>
    </source>
</evidence>
<dbReference type="SMART" id="SM00729">
    <property type="entry name" value="Elp3"/>
    <property type="match status" value="1"/>
</dbReference>
<evidence type="ECO:0000313" key="15">
    <source>
        <dbReference type="EMBL" id="KKK49319.1"/>
    </source>
</evidence>
<dbReference type="InterPro" id="IPR013483">
    <property type="entry name" value="MoaA"/>
</dbReference>
<evidence type="ECO:0000256" key="11">
    <source>
        <dbReference type="ARBA" id="ARBA00023239"/>
    </source>
</evidence>
<evidence type="ECO:0000256" key="12">
    <source>
        <dbReference type="ARBA" id="ARBA00048697"/>
    </source>
</evidence>
<feature type="non-terminal residue" evidence="15">
    <location>
        <position position="338"/>
    </location>
</feature>
<dbReference type="InterPro" id="IPR007197">
    <property type="entry name" value="rSAM"/>
</dbReference>
<dbReference type="GO" id="GO:0046872">
    <property type="term" value="F:metal ion binding"/>
    <property type="evidence" value="ECO:0007669"/>
    <property type="project" value="UniProtKB-KW"/>
</dbReference>
<evidence type="ECO:0000256" key="1">
    <source>
        <dbReference type="ARBA" id="ARBA00001966"/>
    </source>
</evidence>
<keyword evidence="6" id="KW-0547">Nucleotide-binding</keyword>
<gene>
    <name evidence="15" type="ORF">LCGC14_3136260</name>
</gene>
<dbReference type="InterPro" id="IPR013785">
    <property type="entry name" value="Aldolase_TIM"/>
</dbReference>
<dbReference type="AlphaFoldDB" id="A0A0F8Y575"/>
<dbReference type="SFLD" id="SFLDG01067">
    <property type="entry name" value="SPASM/twitch_domain_containing"/>
    <property type="match status" value="1"/>
</dbReference>
<protein>
    <recommendedName>
        <fullName evidence="2">GTP 3',8-cyclase</fullName>
        <ecNumber evidence="2">4.1.99.22</ecNumber>
    </recommendedName>
</protein>
<dbReference type="PROSITE" id="PS51918">
    <property type="entry name" value="RADICAL_SAM"/>
    <property type="match status" value="1"/>
</dbReference>
<dbReference type="Pfam" id="PF06463">
    <property type="entry name" value="Mob_synth_C"/>
    <property type="match status" value="1"/>
</dbReference>
<organism evidence="15">
    <name type="scientific">marine sediment metagenome</name>
    <dbReference type="NCBI Taxonomy" id="412755"/>
    <lineage>
        <taxon>unclassified sequences</taxon>
        <taxon>metagenomes</taxon>
        <taxon>ecological metagenomes</taxon>
    </lineage>
</organism>
<dbReference type="EMBL" id="LAZR01068609">
    <property type="protein sequence ID" value="KKK49319.1"/>
    <property type="molecule type" value="Genomic_DNA"/>
</dbReference>
<sequence>VSLSWKRGQKSMLDKFEREIDYLRISLIEKCNLRCTYCMPEGGVMLSPKDQLMTSQEIIAIAKIFVENGVDKIRLTGGEPLLRKDFSEIAAALAQLPVRLSITTNAILVDRFIADFKKFGIQDINASLDTLKEEKFRTITKRDQFHKAFDNINLLLDQNFNVKLNVVLMKDFNEEEIIDFIALTQDRKLSVRFIEFMPFDGNLWNKSKLVSQQEILDRAYAHFQKENIEQLPNEKNFTARNFRVRGFQGNFGIISSVTNPFCDSCNRIRLTANGTIKNCLFSNNETNLLQTFRQGDNIEPLIKSLLLKKKAVRAGMNTSAKLEDPKNHSNNRSMTTIG</sequence>
<evidence type="ECO:0000256" key="5">
    <source>
        <dbReference type="ARBA" id="ARBA00022723"/>
    </source>
</evidence>
<accession>A0A0F8Y575</accession>
<keyword evidence="9" id="KW-0342">GTP-binding</keyword>
<keyword evidence="5" id="KW-0479">Metal-binding</keyword>
<dbReference type="InterPro" id="IPR010505">
    <property type="entry name" value="MoaA_twitch"/>
</dbReference>
<dbReference type="PANTHER" id="PTHR22960">
    <property type="entry name" value="MOLYBDOPTERIN COFACTOR SYNTHESIS PROTEIN A"/>
    <property type="match status" value="1"/>
</dbReference>
<dbReference type="GO" id="GO:0005525">
    <property type="term" value="F:GTP binding"/>
    <property type="evidence" value="ECO:0007669"/>
    <property type="project" value="UniProtKB-KW"/>
</dbReference>
<evidence type="ECO:0000256" key="3">
    <source>
        <dbReference type="ARBA" id="ARBA00022485"/>
    </source>
</evidence>
<evidence type="ECO:0000256" key="2">
    <source>
        <dbReference type="ARBA" id="ARBA00012167"/>
    </source>
</evidence>
<dbReference type="EC" id="4.1.99.22" evidence="2"/>
<comment type="caution">
    <text evidence="15">The sequence shown here is derived from an EMBL/GenBank/DDBJ whole genome shotgun (WGS) entry which is preliminary data.</text>
</comment>
<feature type="non-terminal residue" evidence="15">
    <location>
        <position position="1"/>
    </location>
</feature>
<dbReference type="Pfam" id="PF04055">
    <property type="entry name" value="Radical_SAM"/>
    <property type="match status" value="1"/>
</dbReference>
<keyword evidence="4" id="KW-0949">S-adenosyl-L-methionine</keyword>
<dbReference type="GO" id="GO:0061799">
    <property type="term" value="F:cyclic pyranopterin monophosphate synthase activity"/>
    <property type="evidence" value="ECO:0007669"/>
    <property type="project" value="TreeGrafter"/>
</dbReference>